<evidence type="ECO:0000256" key="5">
    <source>
        <dbReference type="PROSITE-ProRule" id="PRU00335"/>
    </source>
</evidence>
<proteinExistence type="predicted"/>
<dbReference type="RefSeq" id="WP_369264544.1">
    <property type="nucleotide sequence ID" value="NZ_CP163440.1"/>
</dbReference>
<feature type="DNA-binding region" description="H-T-H motif" evidence="5">
    <location>
        <begin position="31"/>
        <end position="50"/>
    </location>
</feature>
<name>A0AB39SPN5_9ACTN</name>
<keyword evidence="4" id="KW-0804">Transcription</keyword>
<dbReference type="InterPro" id="IPR036271">
    <property type="entry name" value="Tet_transcr_reg_TetR-rel_C_sf"/>
</dbReference>
<dbReference type="AlphaFoldDB" id="A0AB39SPN5"/>
<protein>
    <submittedName>
        <fullName evidence="7">TetR/AcrR family transcriptional regulator</fullName>
    </submittedName>
</protein>
<dbReference type="PRINTS" id="PR00455">
    <property type="entry name" value="HTHTETR"/>
</dbReference>
<sequence length="195" mass="21689">MPKIVDHDARRRQIVEAVWALIARRGLDAVTMRDLASEAGYSNGALAPYFRNKDEILQAAFQHAFESTNTRAEQAIGGASGLTALRRLCLEIMPLDEVRLMEARVVIAFWDRALHDERMADVHEQAVCIWRDQMHTYLRQAREAGEVTATTPDEPVIDTLLATLMGFQINALLAPHTTGAQRQEAVLEGLLGTLA</sequence>
<evidence type="ECO:0000256" key="3">
    <source>
        <dbReference type="ARBA" id="ARBA00023125"/>
    </source>
</evidence>
<keyword evidence="3 5" id="KW-0238">DNA-binding</keyword>
<dbReference type="PANTHER" id="PTHR30055:SF234">
    <property type="entry name" value="HTH-TYPE TRANSCRIPTIONAL REGULATOR BETI"/>
    <property type="match status" value="1"/>
</dbReference>
<dbReference type="InterPro" id="IPR009057">
    <property type="entry name" value="Homeodomain-like_sf"/>
</dbReference>
<evidence type="ECO:0000313" key="7">
    <source>
        <dbReference type="EMBL" id="XDQ67670.1"/>
    </source>
</evidence>
<dbReference type="Pfam" id="PF00440">
    <property type="entry name" value="TetR_N"/>
    <property type="match status" value="1"/>
</dbReference>
<dbReference type="InterPro" id="IPR050109">
    <property type="entry name" value="HTH-type_TetR-like_transc_reg"/>
</dbReference>
<dbReference type="Gene3D" id="1.10.357.10">
    <property type="entry name" value="Tetracycline Repressor, domain 2"/>
    <property type="match status" value="1"/>
</dbReference>
<accession>A0AB39SPN5</accession>
<feature type="domain" description="HTH tetR-type" evidence="6">
    <location>
        <begin position="8"/>
        <end position="68"/>
    </location>
</feature>
<dbReference type="GO" id="GO:0003700">
    <property type="term" value="F:DNA-binding transcription factor activity"/>
    <property type="evidence" value="ECO:0007669"/>
    <property type="project" value="TreeGrafter"/>
</dbReference>
<evidence type="ECO:0000259" key="6">
    <source>
        <dbReference type="PROSITE" id="PS50977"/>
    </source>
</evidence>
<dbReference type="PANTHER" id="PTHR30055">
    <property type="entry name" value="HTH-TYPE TRANSCRIPTIONAL REGULATOR RUTR"/>
    <property type="match status" value="1"/>
</dbReference>
<gene>
    <name evidence="7" type="ORF">AB5J50_46280</name>
</gene>
<evidence type="ECO:0000256" key="1">
    <source>
        <dbReference type="ARBA" id="ARBA00022491"/>
    </source>
</evidence>
<dbReference type="EMBL" id="CP163440">
    <property type="protein sequence ID" value="XDQ67670.1"/>
    <property type="molecule type" value="Genomic_DNA"/>
</dbReference>
<dbReference type="SUPFAM" id="SSF46689">
    <property type="entry name" value="Homeodomain-like"/>
    <property type="match status" value="1"/>
</dbReference>
<dbReference type="SUPFAM" id="SSF48498">
    <property type="entry name" value="Tetracyclin repressor-like, C-terminal domain"/>
    <property type="match status" value="1"/>
</dbReference>
<dbReference type="InterPro" id="IPR039538">
    <property type="entry name" value="BetI_C"/>
</dbReference>
<dbReference type="PROSITE" id="PS50977">
    <property type="entry name" value="HTH_TETR_2"/>
    <property type="match status" value="1"/>
</dbReference>
<keyword evidence="1" id="KW-0678">Repressor</keyword>
<organism evidence="7">
    <name type="scientific">Streptomyces sp. R35</name>
    <dbReference type="NCBI Taxonomy" id="3238630"/>
    <lineage>
        <taxon>Bacteria</taxon>
        <taxon>Bacillati</taxon>
        <taxon>Actinomycetota</taxon>
        <taxon>Actinomycetes</taxon>
        <taxon>Kitasatosporales</taxon>
        <taxon>Streptomycetaceae</taxon>
        <taxon>Streptomyces</taxon>
    </lineage>
</organism>
<dbReference type="GO" id="GO:0000976">
    <property type="term" value="F:transcription cis-regulatory region binding"/>
    <property type="evidence" value="ECO:0007669"/>
    <property type="project" value="TreeGrafter"/>
</dbReference>
<dbReference type="Pfam" id="PF13977">
    <property type="entry name" value="TetR_C_6"/>
    <property type="match status" value="1"/>
</dbReference>
<evidence type="ECO:0000256" key="4">
    <source>
        <dbReference type="ARBA" id="ARBA00023163"/>
    </source>
</evidence>
<keyword evidence="2" id="KW-0805">Transcription regulation</keyword>
<evidence type="ECO:0000256" key="2">
    <source>
        <dbReference type="ARBA" id="ARBA00023015"/>
    </source>
</evidence>
<dbReference type="InterPro" id="IPR001647">
    <property type="entry name" value="HTH_TetR"/>
</dbReference>
<reference evidence="7" key="1">
    <citation type="submission" date="2024-07" db="EMBL/GenBank/DDBJ databases">
        <authorList>
            <person name="Yu S.T."/>
        </authorList>
    </citation>
    <scope>NUCLEOTIDE SEQUENCE</scope>
    <source>
        <strain evidence="7">R35</strain>
    </source>
</reference>